<evidence type="ECO:0000313" key="5">
    <source>
        <dbReference type="EMBL" id="MCT7376792.1"/>
    </source>
</evidence>
<dbReference type="Proteomes" id="UP001320831">
    <property type="component" value="Unassembled WGS sequence"/>
</dbReference>
<dbReference type="SUPFAM" id="SSF46689">
    <property type="entry name" value="Homeodomain-like"/>
    <property type="match status" value="2"/>
</dbReference>
<dbReference type="RefSeq" id="WP_260904985.1">
    <property type="nucleotide sequence ID" value="NZ_JAOCZP010000005.1"/>
</dbReference>
<evidence type="ECO:0000256" key="2">
    <source>
        <dbReference type="ARBA" id="ARBA00023163"/>
    </source>
</evidence>
<dbReference type="PANTHER" id="PTHR43436:SF1">
    <property type="entry name" value="TRANSCRIPTIONAL REGULATORY PROTEIN"/>
    <property type="match status" value="1"/>
</dbReference>
<keyword evidence="2" id="KW-0804">Transcription</keyword>
<dbReference type="Gene3D" id="1.10.10.60">
    <property type="entry name" value="Homeodomain-like"/>
    <property type="match status" value="2"/>
</dbReference>
<protein>
    <submittedName>
        <fullName evidence="5">AraC family transcriptional regulator</fullName>
    </submittedName>
</protein>
<evidence type="ECO:0000313" key="6">
    <source>
        <dbReference type="Proteomes" id="UP001320831"/>
    </source>
</evidence>
<accession>A0ABT2LQG2</accession>
<dbReference type="Pfam" id="PF12833">
    <property type="entry name" value="HTH_18"/>
    <property type="match status" value="1"/>
</dbReference>
<dbReference type="InterPro" id="IPR009594">
    <property type="entry name" value="Tscrpt_reg_HTH_AraC_N"/>
</dbReference>
<comment type="caution">
    <text evidence="5">The sequence shown here is derived from an EMBL/GenBank/DDBJ whole genome shotgun (WGS) entry which is preliminary data.</text>
</comment>
<gene>
    <name evidence="5" type="ORF">N5A92_17305</name>
</gene>
<feature type="domain" description="HTH araC/xylS-type" evidence="4">
    <location>
        <begin position="192"/>
        <end position="290"/>
    </location>
</feature>
<dbReference type="PROSITE" id="PS01124">
    <property type="entry name" value="HTH_ARAC_FAMILY_2"/>
    <property type="match status" value="1"/>
</dbReference>
<dbReference type="Pfam" id="PF06719">
    <property type="entry name" value="AraC_N"/>
    <property type="match status" value="1"/>
</dbReference>
<keyword evidence="6" id="KW-1185">Reference proteome</keyword>
<reference evidence="5 6" key="1">
    <citation type="submission" date="2022-09" db="EMBL/GenBank/DDBJ databases">
        <title>Chelativorans salina sp. nov., a novel slightly halophilic bacterium isolated from a saline lake sediment enrichment.</title>
        <authorList>
            <person name="Gao L."/>
            <person name="Fang B.-Z."/>
            <person name="Li W.-J."/>
        </authorList>
    </citation>
    <scope>NUCLEOTIDE SEQUENCE [LARGE SCALE GENOMIC DNA]</scope>
    <source>
        <strain evidence="5 6">EGI FJ00035</strain>
    </source>
</reference>
<organism evidence="5 6">
    <name type="scientific">Chelativorans salis</name>
    <dbReference type="NCBI Taxonomy" id="2978478"/>
    <lineage>
        <taxon>Bacteria</taxon>
        <taxon>Pseudomonadati</taxon>
        <taxon>Pseudomonadota</taxon>
        <taxon>Alphaproteobacteria</taxon>
        <taxon>Hyphomicrobiales</taxon>
        <taxon>Phyllobacteriaceae</taxon>
        <taxon>Chelativorans</taxon>
    </lineage>
</organism>
<evidence type="ECO:0000256" key="3">
    <source>
        <dbReference type="SAM" id="MobiDB-lite"/>
    </source>
</evidence>
<keyword evidence="1" id="KW-0805">Transcription regulation</keyword>
<dbReference type="SMART" id="SM00342">
    <property type="entry name" value="HTH_ARAC"/>
    <property type="match status" value="1"/>
</dbReference>
<evidence type="ECO:0000259" key="4">
    <source>
        <dbReference type="PROSITE" id="PS01124"/>
    </source>
</evidence>
<feature type="region of interest" description="Disordered" evidence="3">
    <location>
        <begin position="283"/>
        <end position="304"/>
    </location>
</feature>
<sequence>MDSLKQAVQAYGSRHANRDGLAPTPVPGLLMKYIEAPRGNFQAISRPLIVLVLQGAKSMIVGREERILSAGQTGIVSADMPMVTRILQASTSQPYLAIGVELEIAILCDVASELGVTRPKRPPVARNLFAQDTEVAALDCMSRLMHLIDRPEAIRLLRPGIMWELSYWLLSGQHGASLLELCDPARHASRLASAIAILRAEYRSRIPIELLAAAAGMSLSVFHKHFKRMTSLTPGQYQKRLRLVEARRLMLEDDASASSAAFAVGYESVSQFTREYGRLFQAPPKRDTLRVRSEPDSKARVRKD</sequence>
<dbReference type="InterPro" id="IPR018060">
    <property type="entry name" value="HTH_AraC"/>
</dbReference>
<dbReference type="InterPro" id="IPR009057">
    <property type="entry name" value="Homeodomain-like_sf"/>
</dbReference>
<proteinExistence type="predicted"/>
<dbReference type="PANTHER" id="PTHR43436">
    <property type="entry name" value="ARAC-FAMILY TRANSCRIPTIONAL REGULATOR"/>
    <property type="match status" value="1"/>
</dbReference>
<feature type="compositionally biased region" description="Basic and acidic residues" evidence="3">
    <location>
        <begin position="284"/>
        <end position="304"/>
    </location>
</feature>
<name>A0ABT2LQG2_9HYPH</name>
<dbReference type="EMBL" id="JAOCZP010000005">
    <property type="protein sequence ID" value="MCT7376792.1"/>
    <property type="molecule type" value="Genomic_DNA"/>
</dbReference>
<evidence type="ECO:0000256" key="1">
    <source>
        <dbReference type="ARBA" id="ARBA00023015"/>
    </source>
</evidence>